<feature type="region of interest" description="Disordered" evidence="1">
    <location>
        <begin position="1"/>
        <end position="25"/>
    </location>
</feature>
<reference evidence="2 3" key="1">
    <citation type="submission" date="2024-05" db="EMBL/GenBank/DDBJ databases">
        <authorList>
            <consortium name="Candidatus Magnetaquicoccaceae bacterium FCR-1 genome sequencing consortium"/>
            <person name="Shimoshige H."/>
            <person name="Shimamura S."/>
            <person name="Taoka A."/>
            <person name="Kobayashi H."/>
            <person name="Maekawa T."/>
        </authorList>
    </citation>
    <scope>NUCLEOTIDE SEQUENCE [LARGE SCALE GENOMIC DNA]</scope>
    <source>
        <strain evidence="2 3">FCR-1</strain>
    </source>
</reference>
<evidence type="ECO:0008006" key="4">
    <source>
        <dbReference type="Google" id="ProtNLM"/>
    </source>
</evidence>
<feature type="compositionally biased region" description="Low complexity" evidence="1">
    <location>
        <begin position="74"/>
        <end position="86"/>
    </location>
</feature>
<organism evidence="2 3">
    <name type="scientific">Candidatus Magnetaquiglobus chichijimensis</name>
    <dbReference type="NCBI Taxonomy" id="3141448"/>
    <lineage>
        <taxon>Bacteria</taxon>
        <taxon>Pseudomonadati</taxon>
        <taxon>Pseudomonadota</taxon>
        <taxon>Magnetococcia</taxon>
        <taxon>Magnetococcales</taxon>
        <taxon>Candidatus Magnetaquicoccaceae</taxon>
        <taxon>Candidatus Magnetaquiglobus</taxon>
    </lineage>
</organism>
<comment type="caution">
    <text evidence="2">The sequence shown here is derived from an EMBL/GenBank/DDBJ whole genome shotgun (WGS) entry which is preliminary data.</text>
</comment>
<sequence length="145" mass="16187">MVFQQVQKLREETRATTPAEPDVEPFDSAECINAMHREIAALEARLGEAIRTIPEQLKKDLQGIQADLHYMSRPNPGNMGMGMPMGHSVKMADSGQPASMSDAYREARLLLSNGVDEDRVVTETGLAVEEVSLLKRLHRNQDERD</sequence>
<evidence type="ECO:0000313" key="3">
    <source>
        <dbReference type="Proteomes" id="UP001628193"/>
    </source>
</evidence>
<feature type="region of interest" description="Disordered" evidence="1">
    <location>
        <begin position="69"/>
        <end position="100"/>
    </location>
</feature>
<reference evidence="2 3" key="2">
    <citation type="submission" date="2024-09" db="EMBL/GenBank/DDBJ databases">
        <title>Draft genome sequence of Candidatus Magnetaquicoccaceae bacterium FCR-1.</title>
        <authorList>
            <person name="Shimoshige H."/>
            <person name="Shimamura S."/>
            <person name="Taoka A."/>
            <person name="Kobayashi H."/>
            <person name="Maekawa T."/>
        </authorList>
    </citation>
    <scope>NUCLEOTIDE SEQUENCE [LARGE SCALE GENOMIC DNA]</scope>
    <source>
        <strain evidence="2 3">FCR-1</strain>
    </source>
</reference>
<proteinExistence type="predicted"/>
<accession>A0ABQ0CA36</accession>
<evidence type="ECO:0000256" key="1">
    <source>
        <dbReference type="SAM" id="MobiDB-lite"/>
    </source>
</evidence>
<protein>
    <recommendedName>
        <fullName evidence="4">DUF2802 domain-containing protein</fullName>
    </recommendedName>
</protein>
<keyword evidence="3" id="KW-1185">Reference proteome</keyword>
<dbReference type="Proteomes" id="UP001628193">
    <property type="component" value="Unassembled WGS sequence"/>
</dbReference>
<dbReference type="EMBL" id="BAAFGK010000004">
    <property type="protein sequence ID" value="GAB0057747.1"/>
    <property type="molecule type" value="Genomic_DNA"/>
</dbReference>
<gene>
    <name evidence="2" type="ORF">SIID45300_02079</name>
</gene>
<evidence type="ECO:0000313" key="2">
    <source>
        <dbReference type="EMBL" id="GAB0057747.1"/>
    </source>
</evidence>
<name>A0ABQ0CA36_9PROT</name>